<dbReference type="Pfam" id="PF02738">
    <property type="entry name" value="MoCoBD_1"/>
    <property type="match status" value="1"/>
</dbReference>
<dbReference type="PROSITE" id="PS51318">
    <property type="entry name" value="TAT"/>
    <property type="match status" value="1"/>
</dbReference>
<dbReference type="SUPFAM" id="SSF56003">
    <property type="entry name" value="Molybdenum cofactor-binding domain"/>
    <property type="match status" value="2"/>
</dbReference>
<sequence length="766" mass="83091">MRAIVNLSRRGVLRGIAAGSATFVLGGEFLASGRALAVPNLPTPFAPNLFVSIGIDGTVTLTAHRSDMGQGIRTGLAQLLADELEADWNRIVVTQAEGDEKYGDQYTDGSRSVVKNFQRMREFGAAARMMLEQAAAKSWGVDVSECRARNHEVVHVRREKQGEGFVEVATGRKAGFGELAPIAAELPVPRPEELKLKPRKDWRYIGKPMRQVDLDDITHGRAVYGIDVRLPGMKYASIQRCPVLLGRLVSYDASEALKVPGVERVVEIPPPKEPVEFQALGGLAVVASNTWAAMEGRKRLKIQWDPGPHAVYESSAYRKALETTATKPGKVRRVEGDVDAAFADRSLKVVEAAYWSPHFVHAPMEVPAAVADVRDDRAEVWACCQDAQALRKTAAAAIGMDAANVTAHVTLLGGAFGRKSKPDFGAEAAFVSKAVGAPVKVTWSREDDIRNGYYHAAAAQTVRAALGADGKPVAWHHRTVFPPIMSIFDQTQRLPWGWELDFGLTDLPYAIPNIRLEAGEADVHVRIGWKRSVQNIFHAFAIGSFVDELAVAAGNRDRVEYLLELIGPPRHIDLTQGGVADYFNYDGSVEIYPVDTGRLAHVVKLAAEKARWGQPLGPRRGMGIAAHRSFLTYVATVVETEVAPDGTVHIPRVVMAVDAGTVVNPDRVKAQMEGACIYALSAAFFGEITAKDGAIQQSNFHDYPVARMANAPRRIEVHLVESEAPPGGVGEPGVPPFAPALCNAIFAATGKRIRSLPIVHEDLKAI</sequence>
<gene>
    <name evidence="2" type="ORF">U1T56_08175</name>
</gene>
<feature type="domain" description="Aldehyde oxidase/xanthine dehydrogenase a/b hammerhead" evidence="1">
    <location>
        <begin position="219"/>
        <end position="308"/>
    </location>
</feature>
<dbReference type="InterPro" id="IPR012368">
    <property type="entry name" value="OxRdtase_Mopterin-bd_su_IorB"/>
</dbReference>
<dbReference type="PANTHER" id="PTHR47495:SF3">
    <property type="entry name" value="BLR6219 PROTEIN"/>
    <property type="match status" value="1"/>
</dbReference>
<protein>
    <submittedName>
        <fullName evidence="2">Molybdopterin cofactor-binding domain-containing protein</fullName>
    </submittedName>
</protein>
<dbReference type="Gene3D" id="3.30.365.10">
    <property type="entry name" value="Aldehyde oxidase/xanthine dehydrogenase, molybdopterin binding domain"/>
    <property type="match status" value="4"/>
</dbReference>
<dbReference type="Proteomes" id="UP001375743">
    <property type="component" value="Unassembled WGS sequence"/>
</dbReference>
<evidence type="ECO:0000313" key="3">
    <source>
        <dbReference type="Proteomes" id="UP001375743"/>
    </source>
</evidence>
<organism evidence="2 3">
    <name type="scientific">Benzoatithermus flavus</name>
    <dbReference type="NCBI Taxonomy" id="3108223"/>
    <lineage>
        <taxon>Bacteria</taxon>
        <taxon>Pseudomonadati</taxon>
        <taxon>Pseudomonadota</taxon>
        <taxon>Alphaproteobacteria</taxon>
        <taxon>Geminicoccales</taxon>
        <taxon>Geminicoccaceae</taxon>
        <taxon>Benzoatithermus</taxon>
    </lineage>
</organism>
<dbReference type="InterPro" id="IPR046867">
    <property type="entry name" value="AldOxase/xan_DH_MoCoBD2"/>
</dbReference>
<proteinExistence type="predicted"/>
<dbReference type="InterPro" id="IPR000674">
    <property type="entry name" value="Ald_Oxase/Xan_DH_a/b"/>
</dbReference>
<dbReference type="PIRSF" id="PIRSF036389">
    <property type="entry name" value="IOR_B"/>
    <property type="match status" value="1"/>
</dbReference>
<dbReference type="RefSeq" id="WP_418158970.1">
    <property type="nucleotide sequence ID" value="NZ_JBBLZC010000006.1"/>
</dbReference>
<dbReference type="EMBL" id="JBBLZC010000006">
    <property type="protein sequence ID" value="MEK0083125.1"/>
    <property type="molecule type" value="Genomic_DNA"/>
</dbReference>
<dbReference type="InterPro" id="IPR052516">
    <property type="entry name" value="N-heterocyclic_Hydroxylase"/>
</dbReference>
<reference evidence="2 3" key="1">
    <citation type="submission" date="2024-01" db="EMBL/GenBank/DDBJ databases">
        <title>Multi-omics insights into the function and evolution of sodium benzoate biodegradation pathways in Benzoatithermus flavus gen. nov., sp. nov. from hot spring.</title>
        <authorList>
            <person name="Hu C.-J."/>
            <person name="Li W.-J."/>
        </authorList>
    </citation>
    <scope>NUCLEOTIDE SEQUENCE [LARGE SCALE GENOMIC DNA]</scope>
    <source>
        <strain evidence="2 3">SYSU G07066</strain>
    </source>
</reference>
<evidence type="ECO:0000259" key="1">
    <source>
        <dbReference type="SMART" id="SM01008"/>
    </source>
</evidence>
<dbReference type="SMART" id="SM01008">
    <property type="entry name" value="Ald_Xan_dh_C"/>
    <property type="match status" value="1"/>
</dbReference>
<dbReference type="Gene3D" id="3.90.1170.50">
    <property type="entry name" value="Aldehyde oxidase/xanthine dehydrogenase, a/b hammerhead"/>
    <property type="match status" value="1"/>
</dbReference>
<keyword evidence="3" id="KW-1185">Reference proteome</keyword>
<evidence type="ECO:0000313" key="2">
    <source>
        <dbReference type="EMBL" id="MEK0083125.1"/>
    </source>
</evidence>
<dbReference type="InterPro" id="IPR008274">
    <property type="entry name" value="AldOxase/xan_DH_MoCoBD1"/>
</dbReference>
<dbReference type="Pfam" id="PF20256">
    <property type="entry name" value="MoCoBD_2"/>
    <property type="match status" value="2"/>
</dbReference>
<accession>A0ABU8XPI0</accession>
<name>A0ABU8XPI0_9PROT</name>
<dbReference type="InterPro" id="IPR037165">
    <property type="entry name" value="AldOxase/xan_DH_Mopterin-bd_sf"/>
</dbReference>
<dbReference type="InterPro" id="IPR006311">
    <property type="entry name" value="TAT_signal"/>
</dbReference>
<dbReference type="PANTHER" id="PTHR47495">
    <property type="entry name" value="ALDEHYDE DEHYDROGENASE"/>
    <property type="match status" value="1"/>
</dbReference>
<comment type="caution">
    <text evidence="2">The sequence shown here is derived from an EMBL/GenBank/DDBJ whole genome shotgun (WGS) entry which is preliminary data.</text>
</comment>